<organism evidence="1 2">
    <name type="scientific">Paenibacillus baekrokdamisoli</name>
    <dbReference type="NCBI Taxonomy" id="1712516"/>
    <lineage>
        <taxon>Bacteria</taxon>
        <taxon>Bacillati</taxon>
        <taxon>Bacillota</taxon>
        <taxon>Bacilli</taxon>
        <taxon>Bacillales</taxon>
        <taxon>Paenibacillaceae</taxon>
        <taxon>Paenibacillus</taxon>
    </lineage>
</organism>
<name>A0A3G9IWU0_9BACL</name>
<reference evidence="1 2" key="1">
    <citation type="submission" date="2018-11" db="EMBL/GenBank/DDBJ databases">
        <title>Complete genome sequence of Paenibacillus baekrokdamisoli strain KCTC 33723.</title>
        <authorList>
            <person name="Kang S.W."/>
            <person name="Lee K.C."/>
            <person name="Kim K.K."/>
            <person name="Kim J.S."/>
            <person name="Kim D.S."/>
            <person name="Ko S.H."/>
            <person name="Yang S.H."/>
            <person name="Lee J.S."/>
        </authorList>
    </citation>
    <scope>NUCLEOTIDE SEQUENCE [LARGE SCALE GENOMIC DNA]</scope>
    <source>
        <strain evidence="1 2">KCTC 33723</strain>
    </source>
</reference>
<evidence type="ECO:0000313" key="2">
    <source>
        <dbReference type="Proteomes" id="UP000275368"/>
    </source>
</evidence>
<protein>
    <submittedName>
        <fullName evidence="1">Uncharacterized protein</fullName>
    </submittedName>
</protein>
<dbReference type="Proteomes" id="UP000275368">
    <property type="component" value="Chromosome"/>
</dbReference>
<dbReference type="AlphaFoldDB" id="A0A3G9IWU0"/>
<dbReference type="RefSeq" id="WP_125655793.1">
    <property type="nucleotide sequence ID" value="NZ_AP019308.1"/>
</dbReference>
<sequence>MGFISEFLSNVEETAKEYGLEVSLNKDQKQIELLQSSNERKRLSIIVISVLIFFFALIFLGIVKSLHSSPERRIVAHPAKAYTYSEEKASNGFEMHLLKSDPSNITLEVVNKNVTLSDYYGINGGFFFGDRLLSIAMVNGKPAGGDMGQYGAGHENVKYPRGTLLWDGVTNQLSVQIVSQASELKVTDPAHYWAQGGISMSIGHDDLWESQANIEHAPFADDKRLRSALVYDQAGNIYLIVSSTKGTLSDFRAAILETVGEGQLVDGIFLDGDGSSQLQAKELWLPGDNRPIVEMLRLLR</sequence>
<proteinExistence type="predicted"/>
<dbReference type="KEGG" id="pbk:Back11_19600"/>
<evidence type="ECO:0000313" key="1">
    <source>
        <dbReference type="EMBL" id="BBH20615.1"/>
    </source>
</evidence>
<accession>A0A3G9IWU0</accession>
<dbReference type="EMBL" id="AP019308">
    <property type="protein sequence ID" value="BBH20615.1"/>
    <property type="molecule type" value="Genomic_DNA"/>
</dbReference>
<dbReference type="PIRSF" id="PIRSF031512">
    <property type="entry name" value="EpsL"/>
    <property type="match status" value="1"/>
</dbReference>
<keyword evidence="2" id="KW-1185">Reference proteome</keyword>
<gene>
    <name evidence="1" type="ORF">Back11_19600</name>
</gene>
<dbReference type="InterPro" id="IPR014565">
    <property type="entry name" value="EpsL_firmicutes"/>
</dbReference>
<dbReference type="OrthoDB" id="2658510at2"/>